<accession>A0A6A6XE01</accession>
<dbReference type="Proteomes" id="UP000799757">
    <property type="component" value="Unassembled WGS sequence"/>
</dbReference>
<keyword evidence="3" id="KW-1185">Reference proteome</keyword>
<protein>
    <submittedName>
        <fullName evidence="2">Uncharacterized protein</fullName>
    </submittedName>
</protein>
<keyword evidence="1" id="KW-0812">Transmembrane</keyword>
<reference evidence="2" key="1">
    <citation type="journal article" date="2020" name="Stud. Mycol.">
        <title>101 Dothideomycetes genomes: a test case for predicting lifestyles and emergence of pathogens.</title>
        <authorList>
            <person name="Haridas S."/>
            <person name="Albert R."/>
            <person name="Binder M."/>
            <person name="Bloem J."/>
            <person name="Labutti K."/>
            <person name="Salamov A."/>
            <person name="Andreopoulos B."/>
            <person name="Baker S."/>
            <person name="Barry K."/>
            <person name="Bills G."/>
            <person name="Bluhm B."/>
            <person name="Cannon C."/>
            <person name="Castanera R."/>
            <person name="Culley D."/>
            <person name="Daum C."/>
            <person name="Ezra D."/>
            <person name="Gonzalez J."/>
            <person name="Henrissat B."/>
            <person name="Kuo A."/>
            <person name="Liang C."/>
            <person name="Lipzen A."/>
            <person name="Lutzoni F."/>
            <person name="Magnuson J."/>
            <person name="Mondo S."/>
            <person name="Nolan M."/>
            <person name="Ohm R."/>
            <person name="Pangilinan J."/>
            <person name="Park H.-J."/>
            <person name="Ramirez L."/>
            <person name="Alfaro M."/>
            <person name="Sun H."/>
            <person name="Tritt A."/>
            <person name="Yoshinaga Y."/>
            <person name="Zwiers L.-H."/>
            <person name="Turgeon B."/>
            <person name="Goodwin S."/>
            <person name="Spatafora J."/>
            <person name="Crous P."/>
            <person name="Grigoriev I."/>
        </authorList>
    </citation>
    <scope>NUCLEOTIDE SEQUENCE</scope>
    <source>
        <strain evidence="2">CBS 109.77</strain>
    </source>
</reference>
<keyword evidence="1" id="KW-1133">Transmembrane helix</keyword>
<keyword evidence="1" id="KW-0472">Membrane</keyword>
<gene>
    <name evidence="2" type="ORF">K505DRAFT_23420</name>
</gene>
<evidence type="ECO:0000313" key="3">
    <source>
        <dbReference type="Proteomes" id="UP000799757"/>
    </source>
</evidence>
<dbReference type="EMBL" id="MU001883">
    <property type="protein sequence ID" value="KAF2794656.1"/>
    <property type="molecule type" value="Genomic_DNA"/>
</dbReference>
<evidence type="ECO:0000256" key="1">
    <source>
        <dbReference type="SAM" id="Phobius"/>
    </source>
</evidence>
<name>A0A6A6XE01_9PLEO</name>
<dbReference type="AlphaFoldDB" id="A0A6A6XE01"/>
<organism evidence="2 3">
    <name type="scientific">Melanomma pulvis-pyrius CBS 109.77</name>
    <dbReference type="NCBI Taxonomy" id="1314802"/>
    <lineage>
        <taxon>Eukaryota</taxon>
        <taxon>Fungi</taxon>
        <taxon>Dikarya</taxon>
        <taxon>Ascomycota</taxon>
        <taxon>Pezizomycotina</taxon>
        <taxon>Dothideomycetes</taxon>
        <taxon>Pleosporomycetidae</taxon>
        <taxon>Pleosporales</taxon>
        <taxon>Melanommataceae</taxon>
        <taxon>Melanomma</taxon>
    </lineage>
</organism>
<feature type="transmembrane region" description="Helical" evidence="1">
    <location>
        <begin position="12"/>
        <end position="31"/>
    </location>
</feature>
<evidence type="ECO:0000313" key="2">
    <source>
        <dbReference type="EMBL" id="KAF2794656.1"/>
    </source>
</evidence>
<proteinExistence type="predicted"/>
<sequence length="81" mass="9640">MRWNESEKLYDFIFFLILQTALLINSTHDLIHIPHYSSQIYQSQKSSRPKRKCSIPPKNLRHRHKAIKKLQNKNPALPFGK</sequence>